<keyword evidence="10" id="KW-0804">Transcription</keyword>
<sequence>MPIEAGGQAEDDSKYDRKDEAYFGYYSMLTHQAQMLQDSVRTSAYQMSIIHHAPTHFQDKVVMDVGAGNGILSLFALQAGARLVHAVEASNMADCLRHIVQTAASGEDAPNAWIQGRLSVVHARVEDVTPNMLLASTPSGAWADDAQVDTIVSECLGVLLVHERMCETFIEARNRFLRPGGSVFPRTGSLCFSLLNDTRLWQEVKARGDWWNSTSFYGVDLTPFTAAARAEAFSSPVVGCFSPVHVVGAAADGGNVDSVVCRYVIDFLTIEMAHLRSFDVPLAFDCVDEPVIVHGLGAWFDLSFLQPEDDVDAPSAFQNLMTTSPFAPATHWAQVRLLLEEPLALNRGQRVLGTLHFAVNEHRSYDVQAHLYVPQAEGTGLTEPLYRRDALWKLDKQTYSWETL</sequence>
<evidence type="ECO:0000256" key="4">
    <source>
        <dbReference type="ARBA" id="ARBA00022490"/>
    </source>
</evidence>
<evidence type="ECO:0000256" key="3">
    <source>
        <dbReference type="ARBA" id="ARBA00011925"/>
    </source>
</evidence>
<dbReference type="STRING" id="1230383.A0A1M8A9Z2"/>
<evidence type="ECO:0000256" key="8">
    <source>
        <dbReference type="ARBA" id="ARBA00022853"/>
    </source>
</evidence>
<feature type="domain" description="Protein arginine N-methyltransferase" evidence="14">
    <location>
        <begin position="207"/>
        <end position="367"/>
    </location>
</feature>
<evidence type="ECO:0000256" key="10">
    <source>
        <dbReference type="ARBA" id="ARBA00023163"/>
    </source>
</evidence>
<dbReference type="GO" id="GO:0070611">
    <property type="term" value="F:histone H3R2 methyltransferase activity"/>
    <property type="evidence" value="ECO:0007669"/>
    <property type="project" value="TreeGrafter"/>
</dbReference>
<dbReference type="InterPro" id="IPR025799">
    <property type="entry name" value="Arg_MeTrfase"/>
</dbReference>
<dbReference type="GO" id="GO:0032259">
    <property type="term" value="P:methylation"/>
    <property type="evidence" value="ECO:0007669"/>
    <property type="project" value="UniProtKB-KW"/>
</dbReference>
<accession>A0A1M8A9Z2</accession>
<dbReference type="EMBL" id="LT671826">
    <property type="protein sequence ID" value="SHO79241.1"/>
    <property type="molecule type" value="Genomic_DNA"/>
</dbReference>
<evidence type="ECO:0000256" key="9">
    <source>
        <dbReference type="ARBA" id="ARBA00023015"/>
    </source>
</evidence>
<comment type="catalytic activity">
    <reaction evidence="12">
        <text>L-arginyl-[protein] + 2 S-adenosyl-L-methionine = N(omega),N(omega)-dimethyl-L-arginyl-[protein] + 2 S-adenosyl-L-homocysteine + 2 H(+)</text>
        <dbReference type="Rhea" id="RHEA:48096"/>
        <dbReference type="Rhea" id="RHEA-COMP:10532"/>
        <dbReference type="Rhea" id="RHEA-COMP:11991"/>
        <dbReference type="ChEBI" id="CHEBI:15378"/>
        <dbReference type="ChEBI" id="CHEBI:29965"/>
        <dbReference type="ChEBI" id="CHEBI:57856"/>
        <dbReference type="ChEBI" id="CHEBI:59789"/>
        <dbReference type="ChEBI" id="CHEBI:61897"/>
        <dbReference type="EC" id="2.1.1.319"/>
    </reaction>
</comment>
<evidence type="ECO:0000256" key="13">
    <source>
        <dbReference type="PROSITE-ProRule" id="PRU01015"/>
    </source>
</evidence>
<evidence type="ECO:0000313" key="15">
    <source>
        <dbReference type="EMBL" id="SHO79241.1"/>
    </source>
</evidence>
<gene>
    <name evidence="15" type="ORF">MSYG_3590</name>
</gene>
<dbReference type="VEuPathDB" id="FungiDB:MSYG_3590"/>
<keyword evidence="16" id="KW-1185">Reference proteome</keyword>
<evidence type="ECO:0000256" key="12">
    <source>
        <dbReference type="ARBA" id="ARBA00049086"/>
    </source>
</evidence>
<evidence type="ECO:0000256" key="7">
    <source>
        <dbReference type="ARBA" id="ARBA00022691"/>
    </source>
</evidence>
<keyword evidence="6 13" id="KW-0808">Transferase</keyword>
<keyword evidence="5 13" id="KW-0489">Methyltransferase</keyword>
<comment type="subcellular location">
    <subcellularLocation>
        <location evidence="2">Cytoplasm</location>
    </subcellularLocation>
    <subcellularLocation>
        <location evidence="1">Nucleus</location>
    </subcellularLocation>
</comment>
<evidence type="ECO:0000256" key="2">
    <source>
        <dbReference type="ARBA" id="ARBA00004496"/>
    </source>
</evidence>
<dbReference type="InterPro" id="IPR029063">
    <property type="entry name" value="SAM-dependent_MTases_sf"/>
</dbReference>
<dbReference type="PANTHER" id="PTHR11006:SF10">
    <property type="entry name" value="HISTONE-ARGININE METHYLTRANSFERASE CARMER-RELATED"/>
    <property type="match status" value="1"/>
</dbReference>
<dbReference type="OMA" id="NSEPTHW"/>
<dbReference type="CDD" id="cd02440">
    <property type="entry name" value="AdoMet_MTases"/>
    <property type="match status" value="1"/>
</dbReference>
<dbReference type="GO" id="GO:0035242">
    <property type="term" value="F:protein-arginine omega-N asymmetric methyltransferase activity"/>
    <property type="evidence" value="ECO:0007669"/>
    <property type="project" value="UniProtKB-EC"/>
</dbReference>
<evidence type="ECO:0000256" key="5">
    <source>
        <dbReference type="ARBA" id="ARBA00022603"/>
    </source>
</evidence>
<keyword evidence="7 13" id="KW-0949">S-adenosyl-L-methionine</keyword>
<evidence type="ECO:0000259" key="14">
    <source>
        <dbReference type="Pfam" id="PF22528"/>
    </source>
</evidence>
<protein>
    <recommendedName>
        <fullName evidence="3">type I protein arginine methyltransferase</fullName>
        <ecNumber evidence="3">2.1.1.319</ecNumber>
    </recommendedName>
</protein>
<dbReference type="Gene3D" id="2.70.160.11">
    <property type="entry name" value="Hnrnp arginine n-methyltransferase1"/>
    <property type="match status" value="1"/>
</dbReference>
<name>A0A1M8A9Z2_MALS4</name>
<dbReference type="EC" id="2.1.1.319" evidence="3"/>
<dbReference type="InterPro" id="IPR055135">
    <property type="entry name" value="PRMT_dom"/>
</dbReference>
<keyword evidence="4" id="KW-0963">Cytoplasm</keyword>
<dbReference type="PANTHER" id="PTHR11006">
    <property type="entry name" value="PROTEIN ARGININE N-METHYLTRANSFERASE"/>
    <property type="match status" value="1"/>
</dbReference>
<keyword evidence="9" id="KW-0805">Transcription regulation</keyword>
<dbReference type="GO" id="GO:0005737">
    <property type="term" value="C:cytoplasm"/>
    <property type="evidence" value="ECO:0007669"/>
    <property type="project" value="UniProtKB-SubCell"/>
</dbReference>
<reference evidence="16" key="1">
    <citation type="journal article" date="2017" name="Nucleic Acids Res.">
        <title>Proteogenomics produces comprehensive and highly accurate protein-coding gene annotation in a complete genome assembly of Malassezia sympodialis.</title>
        <authorList>
            <person name="Zhu Y."/>
            <person name="Engstroem P.G."/>
            <person name="Tellgren-Roth C."/>
            <person name="Baudo C.D."/>
            <person name="Kennell J.C."/>
            <person name="Sun S."/>
            <person name="Billmyre R.B."/>
            <person name="Schroeder M.S."/>
            <person name="Andersson A."/>
            <person name="Holm T."/>
            <person name="Sigurgeirsson B."/>
            <person name="Wu G."/>
            <person name="Sankaranarayanan S.R."/>
            <person name="Siddharthan R."/>
            <person name="Sanyal K."/>
            <person name="Lundeberg J."/>
            <person name="Nystedt B."/>
            <person name="Boekhout T."/>
            <person name="Dawson T.L. Jr."/>
            <person name="Heitman J."/>
            <person name="Scheynius A."/>
            <person name="Lehtioe J."/>
        </authorList>
    </citation>
    <scope>NUCLEOTIDE SEQUENCE [LARGE SCALE GENOMIC DNA]</scope>
    <source>
        <strain evidence="16">ATCC 42132</strain>
    </source>
</reference>
<keyword evidence="8" id="KW-0156">Chromatin regulator</keyword>
<dbReference type="Gene3D" id="3.40.50.150">
    <property type="entry name" value="Vaccinia Virus protein VP39"/>
    <property type="match status" value="1"/>
</dbReference>
<keyword evidence="11" id="KW-0539">Nucleus</keyword>
<organism evidence="15 16">
    <name type="scientific">Malassezia sympodialis (strain ATCC 42132)</name>
    <name type="common">Atopic eczema-associated yeast</name>
    <dbReference type="NCBI Taxonomy" id="1230383"/>
    <lineage>
        <taxon>Eukaryota</taxon>
        <taxon>Fungi</taxon>
        <taxon>Dikarya</taxon>
        <taxon>Basidiomycota</taxon>
        <taxon>Ustilaginomycotina</taxon>
        <taxon>Malasseziomycetes</taxon>
        <taxon>Malasseziales</taxon>
        <taxon>Malasseziaceae</taxon>
        <taxon>Malassezia</taxon>
    </lineage>
</organism>
<evidence type="ECO:0000313" key="16">
    <source>
        <dbReference type="Proteomes" id="UP000186303"/>
    </source>
</evidence>
<dbReference type="Pfam" id="PF22528">
    <property type="entry name" value="PRMT_C"/>
    <property type="match status" value="1"/>
</dbReference>
<dbReference type="OrthoDB" id="7848332at2759"/>
<evidence type="ECO:0000256" key="11">
    <source>
        <dbReference type="ARBA" id="ARBA00023242"/>
    </source>
</evidence>
<dbReference type="SUPFAM" id="SSF53335">
    <property type="entry name" value="S-adenosyl-L-methionine-dependent methyltransferases"/>
    <property type="match status" value="1"/>
</dbReference>
<evidence type="ECO:0000256" key="1">
    <source>
        <dbReference type="ARBA" id="ARBA00004123"/>
    </source>
</evidence>
<dbReference type="Proteomes" id="UP000186303">
    <property type="component" value="Chromosome 6"/>
</dbReference>
<evidence type="ECO:0000256" key="6">
    <source>
        <dbReference type="ARBA" id="ARBA00022679"/>
    </source>
</evidence>
<proteinExistence type="predicted"/>
<dbReference type="GO" id="GO:0005634">
    <property type="term" value="C:nucleus"/>
    <property type="evidence" value="ECO:0007669"/>
    <property type="project" value="UniProtKB-SubCell"/>
</dbReference>
<dbReference type="AlphaFoldDB" id="A0A1M8A9Z2"/>
<dbReference type="PROSITE" id="PS51678">
    <property type="entry name" value="SAM_MT_PRMT"/>
    <property type="match status" value="1"/>
</dbReference>